<dbReference type="AlphaFoldDB" id="A0A4Y2IX42"/>
<gene>
    <name evidence="1" type="ORF">AVEN_227010_1</name>
</gene>
<dbReference type="EMBL" id="BGPR01003013">
    <property type="protein sequence ID" value="GBM82478.1"/>
    <property type="molecule type" value="Genomic_DNA"/>
</dbReference>
<dbReference type="Proteomes" id="UP000499080">
    <property type="component" value="Unassembled WGS sequence"/>
</dbReference>
<comment type="caution">
    <text evidence="1">The sequence shown here is derived from an EMBL/GenBank/DDBJ whole genome shotgun (WGS) entry which is preliminary data.</text>
</comment>
<evidence type="ECO:0000313" key="1">
    <source>
        <dbReference type="EMBL" id="GBM82478.1"/>
    </source>
</evidence>
<proteinExistence type="predicted"/>
<keyword evidence="2" id="KW-1185">Reference proteome</keyword>
<accession>A0A4Y2IX42</accession>
<name>A0A4Y2IX42_ARAVE</name>
<protein>
    <submittedName>
        <fullName evidence="1">Uncharacterized protein</fullName>
    </submittedName>
</protein>
<organism evidence="1 2">
    <name type="scientific">Araneus ventricosus</name>
    <name type="common">Orbweaver spider</name>
    <name type="synonym">Epeira ventricosa</name>
    <dbReference type="NCBI Taxonomy" id="182803"/>
    <lineage>
        <taxon>Eukaryota</taxon>
        <taxon>Metazoa</taxon>
        <taxon>Ecdysozoa</taxon>
        <taxon>Arthropoda</taxon>
        <taxon>Chelicerata</taxon>
        <taxon>Arachnida</taxon>
        <taxon>Araneae</taxon>
        <taxon>Araneomorphae</taxon>
        <taxon>Entelegynae</taxon>
        <taxon>Araneoidea</taxon>
        <taxon>Araneidae</taxon>
        <taxon>Araneus</taxon>
    </lineage>
</organism>
<sequence length="95" mass="10866">MFPEDGAVRFSCNTESEKKAINSPLQAVVAITWQSIQNVHFSQHRDSVYQDRNFPSSSIVSQRKCRHSPHRSTLQAPAVLQVVRKTVYFPQPLKK</sequence>
<reference evidence="1 2" key="1">
    <citation type="journal article" date="2019" name="Sci. Rep.">
        <title>Orb-weaving spider Araneus ventricosus genome elucidates the spidroin gene catalogue.</title>
        <authorList>
            <person name="Kono N."/>
            <person name="Nakamura H."/>
            <person name="Ohtoshi R."/>
            <person name="Moran D.A.P."/>
            <person name="Shinohara A."/>
            <person name="Yoshida Y."/>
            <person name="Fujiwara M."/>
            <person name="Mori M."/>
            <person name="Tomita M."/>
            <person name="Arakawa K."/>
        </authorList>
    </citation>
    <scope>NUCLEOTIDE SEQUENCE [LARGE SCALE GENOMIC DNA]</scope>
</reference>
<evidence type="ECO:0000313" key="2">
    <source>
        <dbReference type="Proteomes" id="UP000499080"/>
    </source>
</evidence>